<evidence type="ECO:0000313" key="2">
    <source>
        <dbReference type="EMBL" id="ADD95929.1"/>
    </source>
</evidence>
<reference evidence="2" key="1">
    <citation type="journal article" date="2010" name="ISME J.">
        <title>Metagenome of the Mediterranean deep chlorophyll maximum studied by direct and fosmid library 454 pyrosequencing.</title>
        <authorList>
            <person name="Ghai R."/>
            <person name="Martin-Cuadrado A.B."/>
            <person name="Molto A.G."/>
            <person name="Heredia I.G."/>
            <person name="Cabrera R."/>
            <person name="Martin J."/>
            <person name="Verdu M."/>
            <person name="Deschamps P."/>
            <person name="Moreira D."/>
            <person name="Lopez-Garcia P."/>
            <person name="Mira A."/>
            <person name="Rodriguez-Valera F."/>
        </authorList>
    </citation>
    <scope>NUCLEOTIDE SEQUENCE</scope>
</reference>
<dbReference type="EMBL" id="GU943111">
    <property type="protein sequence ID" value="ADD95929.1"/>
    <property type="molecule type" value="Genomic_DNA"/>
</dbReference>
<feature type="transmembrane region" description="Helical" evidence="1">
    <location>
        <begin position="80"/>
        <end position="104"/>
    </location>
</feature>
<protein>
    <submittedName>
        <fullName evidence="2">Uncharacterized protein</fullName>
    </submittedName>
</protein>
<keyword evidence="1" id="KW-1133">Transmembrane helix</keyword>
<sequence>MTPDNSPPEPIIIQPQQQIQGQVQFLQVDQQPQVVYIDLKYRPENNLRYWSYGVIGIGIAIYMLSVFTSGEIIGEPGNGLGMIIGNSVCCLSFSIAFFLDAAFYKGKSDWQTSTGQSNTGSMVGLVFDIIFGIIALLWAIFILMIME</sequence>
<proteinExistence type="predicted"/>
<name>D6PJM8_9ZZZZ</name>
<keyword evidence="1" id="KW-0812">Transmembrane</keyword>
<keyword evidence="1" id="KW-0472">Membrane</keyword>
<feature type="transmembrane region" description="Helical" evidence="1">
    <location>
        <begin position="49"/>
        <end position="68"/>
    </location>
</feature>
<organism evidence="2">
    <name type="scientific">uncultured organism MedDCM-OCT-S04-C1</name>
    <dbReference type="NCBI Taxonomy" id="743604"/>
    <lineage>
        <taxon>unclassified sequences</taxon>
        <taxon>environmental samples</taxon>
    </lineage>
</organism>
<dbReference type="AlphaFoldDB" id="D6PJM8"/>
<accession>D6PJM8</accession>
<feature type="transmembrane region" description="Helical" evidence="1">
    <location>
        <begin position="124"/>
        <end position="146"/>
    </location>
</feature>
<evidence type="ECO:0000256" key="1">
    <source>
        <dbReference type="SAM" id="Phobius"/>
    </source>
</evidence>